<dbReference type="AlphaFoldDB" id="A0A4Y7RD35"/>
<dbReference type="GO" id="GO:0008137">
    <property type="term" value="F:NADH dehydrogenase (ubiquinone) activity"/>
    <property type="evidence" value="ECO:0007669"/>
    <property type="project" value="InterPro"/>
</dbReference>
<proteinExistence type="predicted"/>
<accession>A0A4Y7RD35</accession>
<keyword evidence="3" id="KW-1185">Reference proteome</keyword>
<protein>
    <submittedName>
        <fullName evidence="2">Respiratory-chain NADH dehydrogenase, 30 Kd subunit</fullName>
    </submittedName>
</protein>
<reference evidence="2 3" key="1">
    <citation type="journal article" date="2018" name="Environ. Microbiol.">
        <title>Novel energy conservation strategies and behaviour of Pelotomaculum schinkii driving syntrophic propionate catabolism.</title>
        <authorList>
            <person name="Hidalgo-Ahumada C.A.P."/>
            <person name="Nobu M.K."/>
            <person name="Narihiro T."/>
            <person name="Tamaki H."/>
            <person name="Liu W.T."/>
            <person name="Kamagata Y."/>
            <person name="Stams A.J.M."/>
            <person name="Imachi H."/>
            <person name="Sousa D.Z."/>
        </authorList>
    </citation>
    <scope>NUCLEOTIDE SEQUENCE [LARGE SCALE GENOMIC DNA]</scope>
    <source>
        <strain evidence="2 3">HH</strain>
    </source>
</reference>
<dbReference type="EMBL" id="QFGA01000001">
    <property type="protein sequence ID" value="TEB06925.1"/>
    <property type="molecule type" value="Genomic_DNA"/>
</dbReference>
<dbReference type="Proteomes" id="UP000298324">
    <property type="component" value="Unassembled WGS sequence"/>
</dbReference>
<dbReference type="InterPro" id="IPR001268">
    <property type="entry name" value="NADH_UbQ_OxRdtase_30kDa_su"/>
</dbReference>
<feature type="domain" description="NADH:ubiquinone oxidoreductase 30kDa subunit" evidence="1">
    <location>
        <begin position="17"/>
        <end position="98"/>
    </location>
</feature>
<gene>
    <name evidence="2" type="ORF">Psch_00459</name>
</gene>
<dbReference type="Pfam" id="PF00329">
    <property type="entry name" value="Complex1_30kDa"/>
    <property type="match status" value="1"/>
</dbReference>
<sequence>MLHNQTKETNEVKITIDKLFAETQKLADNGYRFIIADVFENEDNFELIYEFGKDYDATTLRLTVAKGSEIPSISPIFFNALLIENENQDLYGLKYKGLVVDFGGRLYMSQDEVEAPPQSMAGMNVSLVKKWNKKADTAKKEG</sequence>
<organism evidence="2 3">
    <name type="scientific">Pelotomaculum schinkii</name>
    <dbReference type="NCBI Taxonomy" id="78350"/>
    <lineage>
        <taxon>Bacteria</taxon>
        <taxon>Bacillati</taxon>
        <taxon>Bacillota</taxon>
        <taxon>Clostridia</taxon>
        <taxon>Eubacteriales</taxon>
        <taxon>Desulfotomaculaceae</taxon>
        <taxon>Pelotomaculum</taxon>
    </lineage>
</organism>
<dbReference type="InterPro" id="IPR037232">
    <property type="entry name" value="NADH_quin_OxRdtase_su_C/D-like"/>
</dbReference>
<evidence type="ECO:0000313" key="2">
    <source>
        <dbReference type="EMBL" id="TEB06925.1"/>
    </source>
</evidence>
<dbReference type="SUPFAM" id="SSF143243">
    <property type="entry name" value="Nqo5-like"/>
    <property type="match status" value="1"/>
</dbReference>
<name>A0A4Y7RD35_9FIRM</name>
<evidence type="ECO:0000313" key="3">
    <source>
        <dbReference type="Proteomes" id="UP000298324"/>
    </source>
</evidence>
<dbReference type="RefSeq" id="WP_134218460.1">
    <property type="nucleotide sequence ID" value="NZ_QFGA01000001.1"/>
</dbReference>
<evidence type="ECO:0000259" key="1">
    <source>
        <dbReference type="Pfam" id="PF00329"/>
    </source>
</evidence>
<dbReference type="Gene3D" id="3.30.460.80">
    <property type="entry name" value="NADH:ubiquinone oxidoreductase, 30kDa subunit"/>
    <property type="match status" value="1"/>
</dbReference>
<comment type="caution">
    <text evidence="2">The sequence shown here is derived from an EMBL/GenBank/DDBJ whole genome shotgun (WGS) entry which is preliminary data.</text>
</comment>